<keyword evidence="1" id="KW-0732">Signal</keyword>
<dbReference type="Proteomes" id="UP000885779">
    <property type="component" value="Unassembled WGS sequence"/>
</dbReference>
<dbReference type="InterPro" id="IPR012334">
    <property type="entry name" value="Pectin_lyas_fold"/>
</dbReference>
<dbReference type="InterPro" id="IPR039448">
    <property type="entry name" value="Beta_helix"/>
</dbReference>
<evidence type="ECO:0000256" key="1">
    <source>
        <dbReference type="SAM" id="SignalP"/>
    </source>
</evidence>
<dbReference type="AlphaFoldDB" id="A0A7V4U2G3"/>
<accession>A0A7V4U2G3</accession>
<gene>
    <name evidence="4" type="ORF">ENK44_12795</name>
</gene>
<dbReference type="Pfam" id="PF13229">
    <property type="entry name" value="Beta_helix"/>
    <property type="match status" value="1"/>
</dbReference>
<dbReference type="SUPFAM" id="SSF141072">
    <property type="entry name" value="CalX-like"/>
    <property type="match status" value="1"/>
</dbReference>
<sequence length="613" mass="68127">MKKHILALVILGILSIPAQATSILASSFGWNGIDDTQALYDAFTANVDTLYVDLQAGDWVSGPLIFDNTVNNKVVIFERDVKVLALAGAYNTYLYNGLFTFTNCSNVSLIGYGATLQMNKQEYIDLNDESEWRHNISLNGCSNFKIFGLELLDSGGDGIEISGIWQQPVPSTNIHIKDCRIDNNYRQGISVTSAQNVLIEHCEITNTSGTPPAFGIDLEPDNAYDYISNIKIKDCRITGNEGGGILLSFWQLNQTSDFVSVDVTDCYIGSNQSKGIVVDVNSNGPVQGYANFERCIIESQPGNAIFSNKRESLALSFKDMVIRNVGINGGNYDMPIFIQKQYDYSGFPLGNLTFDNIFIDDHLFTRDFLNISHWGESIQVENVSGNFSVYNPNGVSYYIEPPLVDVNVTVQSIDSLPLAVVNIYTNDDTAYETGNDTTATFTVSRTADDISFPLGVYFDVSGTADNRLDYHYFPETLVIPANSLNTTYTITAVKDELTEPVESIDLTIIPDTHYSISDGSTQLFIGYTILGINENKTKNISFNIYPNPSKNFITIGSEFYELKSVKIYNILGQLIKTFYPQNNRIDISFLNSGVYFLLLNSTSEKVVYKFVKK</sequence>
<evidence type="ECO:0000313" key="4">
    <source>
        <dbReference type="EMBL" id="HGY56579.1"/>
    </source>
</evidence>
<reference evidence="4" key="1">
    <citation type="journal article" date="2020" name="mSystems">
        <title>Genome- and Community-Level Interaction Insights into Carbon Utilization and Element Cycling Functions of Hydrothermarchaeota in Hydrothermal Sediment.</title>
        <authorList>
            <person name="Zhou Z."/>
            <person name="Liu Y."/>
            <person name="Xu W."/>
            <person name="Pan J."/>
            <person name="Luo Z.H."/>
            <person name="Li M."/>
        </authorList>
    </citation>
    <scope>NUCLEOTIDE SEQUENCE [LARGE SCALE GENOMIC DNA]</scope>
    <source>
        <strain evidence="4">HyVt-577</strain>
    </source>
</reference>
<protein>
    <submittedName>
        <fullName evidence="4">T9SS type A sorting domain-containing protein</fullName>
    </submittedName>
</protein>
<feature type="domain" description="Right handed beta helix" evidence="2">
    <location>
        <begin position="132"/>
        <end position="251"/>
    </location>
</feature>
<dbReference type="InterPro" id="IPR006626">
    <property type="entry name" value="PbH1"/>
</dbReference>
<dbReference type="InterPro" id="IPR011050">
    <property type="entry name" value="Pectin_lyase_fold/virulence"/>
</dbReference>
<comment type="caution">
    <text evidence="4">The sequence shown here is derived from an EMBL/GenBank/DDBJ whole genome shotgun (WGS) entry which is preliminary data.</text>
</comment>
<feature type="signal peptide" evidence="1">
    <location>
        <begin position="1"/>
        <end position="20"/>
    </location>
</feature>
<feature type="domain" description="Secretion system C-terminal sorting" evidence="3">
    <location>
        <begin position="544"/>
        <end position="611"/>
    </location>
</feature>
<dbReference type="EMBL" id="DRQG01000117">
    <property type="protein sequence ID" value="HGY56579.1"/>
    <property type="molecule type" value="Genomic_DNA"/>
</dbReference>
<feature type="chain" id="PRO_5031020251" evidence="1">
    <location>
        <begin position="21"/>
        <end position="613"/>
    </location>
</feature>
<proteinExistence type="predicted"/>
<dbReference type="InterPro" id="IPR026444">
    <property type="entry name" value="Secre_tail"/>
</dbReference>
<dbReference type="SMART" id="SM00710">
    <property type="entry name" value="PbH1"/>
    <property type="match status" value="4"/>
</dbReference>
<dbReference type="Gene3D" id="2.160.20.10">
    <property type="entry name" value="Single-stranded right-handed beta-helix, Pectin lyase-like"/>
    <property type="match status" value="1"/>
</dbReference>
<dbReference type="Gene3D" id="2.60.40.2030">
    <property type="match status" value="1"/>
</dbReference>
<evidence type="ECO:0000259" key="2">
    <source>
        <dbReference type="Pfam" id="PF13229"/>
    </source>
</evidence>
<name>A0A7V4U2G3_CALAY</name>
<organism evidence="4">
    <name type="scientific">Caldithrix abyssi</name>
    <dbReference type="NCBI Taxonomy" id="187145"/>
    <lineage>
        <taxon>Bacteria</taxon>
        <taxon>Pseudomonadati</taxon>
        <taxon>Calditrichota</taxon>
        <taxon>Calditrichia</taxon>
        <taxon>Calditrichales</taxon>
        <taxon>Calditrichaceae</taxon>
        <taxon>Caldithrix</taxon>
    </lineage>
</organism>
<dbReference type="InterPro" id="IPR038081">
    <property type="entry name" value="CalX-like_sf"/>
</dbReference>
<evidence type="ECO:0000259" key="3">
    <source>
        <dbReference type="Pfam" id="PF18962"/>
    </source>
</evidence>
<dbReference type="Pfam" id="PF18962">
    <property type="entry name" value="Por_Secre_tail"/>
    <property type="match status" value="1"/>
</dbReference>
<dbReference type="SUPFAM" id="SSF51126">
    <property type="entry name" value="Pectin lyase-like"/>
    <property type="match status" value="1"/>
</dbReference>
<dbReference type="NCBIfam" id="TIGR04183">
    <property type="entry name" value="Por_Secre_tail"/>
    <property type="match status" value="1"/>
</dbReference>